<organism evidence="1 2">
    <name type="scientific">Actinomadura meyerae</name>
    <dbReference type="NCBI Taxonomy" id="240840"/>
    <lineage>
        <taxon>Bacteria</taxon>
        <taxon>Bacillati</taxon>
        <taxon>Actinomycetota</taxon>
        <taxon>Actinomycetes</taxon>
        <taxon>Streptosporangiales</taxon>
        <taxon>Thermomonosporaceae</taxon>
        <taxon>Actinomadura</taxon>
    </lineage>
</organism>
<evidence type="ECO:0000313" key="1">
    <source>
        <dbReference type="EMBL" id="SNS97581.1"/>
    </source>
</evidence>
<evidence type="ECO:0000313" key="2">
    <source>
        <dbReference type="Proteomes" id="UP000198318"/>
    </source>
</evidence>
<accession>A0A239IVE3</accession>
<dbReference type="PANTHER" id="PTHR38479">
    <property type="entry name" value="LMO0824 PROTEIN"/>
    <property type="match status" value="1"/>
</dbReference>
<dbReference type="EMBL" id="FZOR01000013">
    <property type="protein sequence ID" value="SNS97581.1"/>
    <property type="molecule type" value="Genomic_DNA"/>
</dbReference>
<reference evidence="1 2" key="1">
    <citation type="submission" date="2017-06" db="EMBL/GenBank/DDBJ databases">
        <authorList>
            <person name="Kim H.J."/>
            <person name="Triplett B.A."/>
        </authorList>
    </citation>
    <scope>NUCLEOTIDE SEQUENCE [LARGE SCALE GENOMIC DNA]</scope>
    <source>
        <strain evidence="1 2">DSM 44715</strain>
    </source>
</reference>
<dbReference type="AlphaFoldDB" id="A0A239IVE3"/>
<dbReference type="InterPro" id="IPR009351">
    <property type="entry name" value="AlkZ-like"/>
</dbReference>
<dbReference type="PANTHER" id="PTHR38479:SF2">
    <property type="entry name" value="WINGED HELIX DNA-BINDING DOMAIN-CONTAINING PROTEIN"/>
    <property type="match status" value="1"/>
</dbReference>
<gene>
    <name evidence="1" type="ORF">SAMN05443665_101398</name>
</gene>
<dbReference type="GO" id="GO:0003677">
    <property type="term" value="F:DNA binding"/>
    <property type="evidence" value="ECO:0007669"/>
    <property type="project" value="UniProtKB-KW"/>
</dbReference>
<keyword evidence="1" id="KW-0238">DNA-binding</keyword>
<keyword evidence="2" id="KW-1185">Reference proteome</keyword>
<proteinExistence type="predicted"/>
<dbReference type="RefSeq" id="WP_245868569.1">
    <property type="nucleotide sequence ID" value="NZ_FZOR01000013.1"/>
</dbReference>
<protein>
    <submittedName>
        <fullName evidence="1">Winged helix DNA-binding domain-containing protein</fullName>
    </submittedName>
</protein>
<dbReference type="Proteomes" id="UP000198318">
    <property type="component" value="Unassembled WGS sequence"/>
</dbReference>
<sequence>MAQVLGRRELGRALLARQWLLERADATAEEAVTWLVGMQAQAPYAPYFGLWSRLRKFGTADLADALTERRLVRVALMRSTVHLVTTADYRSLRPWAQPALDRELDTAFRTALTGLDRVAVAKSGRALLDARHLTPKELRAALHERWPDHEPRALATVVRNLVPLVQVPPRAVWGVGGTTRYATAAGWTGAEPAPAADSEHIVLRYLAAFGPASVTDVQTWAGRTRLRPVLERLRPQLAVFRDEHGTELFDLPNAPRPGADARAPVRFLPEYDNLLASHAVRTRVISEEARKRVMTRNGMRATFLVDGQVTGAWKLHRGKASATLEIDPFRPLTATERAEVETEGARLLEFAAPGAGHDLRSGRATLVGHDDAVTGVHLQQQLGQLDGMARMPAEQADR</sequence>
<dbReference type="Pfam" id="PF06224">
    <property type="entry name" value="AlkZ-like"/>
    <property type="match status" value="1"/>
</dbReference>
<name>A0A239IVE3_9ACTN</name>